<name>A8ZMR1_ACAM1</name>
<evidence type="ECO:0000313" key="2">
    <source>
        <dbReference type="Proteomes" id="UP000000268"/>
    </source>
</evidence>
<protein>
    <submittedName>
        <fullName evidence="1">Conserved domain protein</fullName>
    </submittedName>
</protein>
<dbReference type="HOGENOM" id="CLU_703844_0_0_3"/>
<keyword evidence="1" id="KW-0614">Plasmid</keyword>
<keyword evidence="2" id="KW-1185">Reference proteome</keyword>
<dbReference type="InterPro" id="IPR006311">
    <property type="entry name" value="TAT_signal"/>
</dbReference>
<evidence type="ECO:0000313" key="1">
    <source>
        <dbReference type="EMBL" id="ABW32472.1"/>
    </source>
</evidence>
<dbReference type="AlphaFoldDB" id="A8ZMR1"/>
<dbReference type="OrthoDB" id="9791578at2"/>
<sequence length="392" mass="45137">MDSPQLNRRQFLTYLSASTASLLVHPKQAIAFPSENQDYSGPNVILIRFGGGVRRRETIDPDYTYAPYLRHILASRGILFSNMMLDQLRHVTTSHGEGTLYLLTGKYDGFSKKPGLRNRFEPQVPTLFEYLRKTFAIPDHQTLLINGENRATEEFFSFSNHHMFGANYRCQVLSLYRFKVFLLRQQLNQGDLTGQEQKEAVQALQELETLDYRNQGQFPYSPKLTEFWQEWQNYYGTTGLVNPRGDRLLTELAIWAIKRLQPKLLMINYNDPDYVHWGFPSHYTNGIAVIDRGIQRIVEAVDSDDYYRNNTVFCIVPDCGRDSNPFLSVPYQHHFNSRSAHEIFALFFGKGIQSGQVVDRPVSQIDVTPTLAQIMGFKADYAEGSVLEEIFT</sequence>
<dbReference type="KEGG" id="amr:AM1_C0169"/>
<accession>A8ZMR1</accession>
<dbReference type="Gene3D" id="3.40.720.10">
    <property type="entry name" value="Alkaline Phosphatase, subunit A"/>
    <property type="match status" value="1"/>
</dbReference>
<dbReference type="InterPro" id="IPR017850">
    <property type="entry name" value="Alkaline_phosphatase_core_sf"/>
</dbReference>
<gene>
    <name evidence="1" type="ordered locus">AM1_C0169</name>
</gene>
<dbReference type="PROSITE" id="PS51318">
    <property type="entry name" value="TAT"/>
    <property type="match status" value="1"/>
</dbReference>
<dbReference type="SUPFAM" id="SSF53649">
    <property type="entry name" value="Alkaline phosphatase-like"/>
    <property type="match status" value="1"/>
</dbReference>
<proteinExistence type="predicted"/>
<organism evidence="1 2">
    <name type="scientific">Acaryochloris marina (strain MBIC 11017)</name>
    <dbReference type="NCBI Taxonomy" id="329726"/>
    <lineage>
        <taxon>Bacteria</taxon>
        <taxon>Bacillati</taxon>
        <taxon>Cyanobacteriota</taxon>
        <taxon>Cyanophyceae</taxon>
        <taxon>Acaryochloridales</taxon>
        <taxon>Acaryochloridaceae</taxon>
        <taxon>Acaryochloris</taxon>
    </lineage>
</organism>
<reference evidence="1 2" key="1">
    <citation type="journal article" date="2008" name="Proc. Natl. Acad. Sci. U.S.A.">
        <title>Niche adaptation and genome expansion in the chlorophyll d-producing cyanobacterium Acaryochloris marina.</title>
        <authorList>
            <person name="Swingley W.D."/>
            <person name="Chen M."/>
            <person name="Cheung P.C."/>
            <person name="Conrad A.L."/>
            <person name="Dejesa L.C."/>
            <person name="Hao J."/>
            <person name="Honchak B.M."/>
            <person name="Karbach L.E."/>
            <person name="Kurdoglu A."/>
            <person name="Lahiri S."/>
            <person name="Mastrian S.D."/>
            <person name="Miyashita H."/>
            <person name="Page L."/>
            <person name="Ramakrishna P."/>
            <person name="Satoh S."/>
            <person name="Sattley W.M."/>
            <person name="Shimada Y."/>
            <person name="Taylor H.L."/>
            <person name="Tomo T."/>
            <person name="Tsuchiya T."/>
            <person name="Wang Z.T."/>
            <person name="Raymond J."/>
            <person name="Mimuro M."/>
            <person name="Blankenship R.E."/>
            <person name="Touchman J.W."/>
        </authorList>
    </citation>
    <scope>NUCLEOTIDE SEQUENCE [LARGE SCALE GENOMIC DNA]</scope>
    <source>
        <strain evidence="2">MBIC 11017</strain>
        <plasmid evidence="2">Plasmid pREB3</plasmid>
    </source>
</reference>
<dbReference type="Proteomes" id="UP000000268">
    <property type="component" value="Plasmid pREB3"/>
</dbReference>
<dbReference type="EMBL" id="CP000840">
    <property type="protein sequence ID" value="ABW32472.1"/>
    <property type="molecule type" value="Genomic_DNA"/>
</dbReference>
<dbReference type="RefSeq" id="WP_012167436.1">
    <property type="nucleotide sequence ID" value="NC_009928.1"/>
</dbReference>
<geneLocation type="plasmid" evidence="1 2">
    <name>pREB3</name>
</geneLocation>